<organism evidence="4 5">
    <name type="scientific">Desulfosarcina widdelii</name>
    <dbReference type="NCBI Taxonomy" id="947919"/>
    <lineage>
        <taxon>Bacteria</taxon>
        <taxon>Pseudomonadati</taxon>
        <taxon>Thermodesulfobacteriota</taxon>
        <taxon>Desulfobacteria</taxon>
        <taxon>Desulfobacterales</taxon>
        <taxon>Desulfosarcinaceae</taxon>
        <taxon>Desulfosarcina</taxon>
    </lineage>
</organism>
<gene>
    <name evidence="4" type="ORF">DSCW_26700</name>
</gene>
<evidence type="ECO:0000313" key="5">
    <source>
        <dbReference type="Proteomes" id="UP000427769"/>
    </source>
</evidence>
<dbReference type="Pfam" id="PF09209">
    <property type="entry name" value="CecR_C"/>
    <property type="match status" value="1"/>
</dbReference>
<dbReference type="InterPro" id="IPR015292">
    <property type="entry name" value="Tscrpt_reg_YbiH_C"/>
</dbReference>
<accession>A0A5K7Z5R8</accession>
<dbReference type="OrthoDB" id="9790413at2"/>
<dbReference type="PANTHER" id="PTHR30055:SF226">
    <property type="entry name" value="HTH-TYPE TRANSCRIPTIONAL REGULATOR PKSA"/>
    <property type="match status" value="1"/>
</dbReference>
<dbReference type="Proteomes" id="UP000427769">
    <property type="component" value="Chromosome"/>
</dbReference>
<sequence length="211" mass="24000">MAKRKDGKETRQKLLDVACEIFAEKGYGGAKVSEICRRAGANVAAVNYYFGGKTDLYVAAWKQAMQQFMTNVATLPEDVSSEEQLAFLIHRFIAKVLLVDGEKNHFRRLELMEMANPTGLIDEAWKEEVAPRREELHRVVRQVMGSDVPETTVRLCELSIVNQCRGYILLNKNRADFLDHEEFTADMVNQIAEHTIHFSLAGIKAIRDLKK</sequence>
<feature type="domain" description="HTH tetR-type" evidence="3">
    <location>
        <begin position="8"/>
        <end position="68"/>
    </location>
</feature>
<keyword evidence="1 2" id="KW-0238">DNA-binding</keyword>
<dbReference type="PRINTS" id="PR00455">
    <property type="entry name" value="HTHTETR"/>
</dbReference>
<evidence type="ECO:0000313" key="4">
    <source>
        <dbReference type="EMBL" id="BBO75253.1"/>
    </source>
</evidence>
<evidence type="ECO:0000256" key="1">
    <source>
        <dbReference type="ARBA" id="ARBA00023125"/>
    </source>
</evidence>
<dbReference type="GO" id="GO:0000976">
    <property type="term" value="F:transcription cis-regulatory region binding"/>
    <property type="evidence" value="ECO:0007669"/>
    <property type="project" value="TreeGrafter"/>
</dbReference>
<name>A0A5K7Z5R8_9BACT</name>
<dbReference type="InterPro" id="IPR009057">
    <property type="entry name" value="Homeodomain-like_sf"/>
</dbReference>
<dbReference type="InterPro" id="IPR001647">
    <property type="entry name" value="HTH_TetR"/>
</dbReference>
<dbReference type="RefSeq" id="WP_155304194.1">
    <property type="nucleotide sequence ID" value="NZ_AP021875.1"/>
</dbReference>
<keyword evidence="5" id="KW-1185">Reference proteome</keyword>
<dbReference type="InterPro" id="IPR036271">
    <property type="entry name" value="Tet_transcr_reg_TetR-rel_C_sf"/>
</dbReference>
<evidence type="ECO:0000259" key="3">
    <source>
        <dbReference type="PROSITE" id="PS50977"/>
    </source>
</evidence>
<dbReference type="KEGG" id="dwd:DSCW_26700"/>
<dbReference type="SUPFAM" id="SSF46689">
    <property type="entry name" value="Homeodomain-like"/>
    <property type="match status" value="1"/>
</dbReference>
<dbReference type="Gene3D" id="1.10.10.60">
    <property type="entry name" value="Homeodomain-like"/>
    <property type="match status" value="1"/>
</dbReference>
<dbReference type="Gene3D" id="1.10.357.10">
    <property type="entry name" value="Tetracycline Repressor, domain 2"/>
    <property type="match status" value="1"/>
</dbReference>
<proteinExistence type="predicted"/>
<dbReference type="Pfam" id="PF00440">
    <property type="entry name" value="TetR_N"/>
    <property type="match status" value="1"/>
</dbReference>
<protein>
    <submittedName>
        <fullName evidence="4">TetR family transcriptional regulator</fullName>
    </submittedName>
</protein>
<reference evidence="4 5" key="1">
    <citation type="submission" date="2019-11" db="EMBL/GenBank/DDBJ databases">
        <title>Comparative genomics of hydrocarbon-degrading Desulfosarcina strains.</title>
        <authorList>
            <person name="Watanabe M."/>
            <person name="Kojima H."/>
            <person name="Fukui M."/>
        </authorList>
    </citation>
    <scope>NUCLEOTIDE SEQUENCE [LARGE SCALE GENOMIC DNA]</scope>
    <source>
        <strain evidence="4 5">PP31</strain>
    </source>
</reference>
<feature type="DNA-binding region" description="H-T-H motif" evidence="2">
    <location>
        <begin position="31"/>
        <end position="50"/>
    </location>
</feature>
<dbReference type="EMBL" id="AP021875">
    <property type="protein sequence ID" value="BBO75253.1"/>
    <property type="molecule type" value="Genomic_DNA"/>
</dbReference>
<dbReference type="AlphaFoldDB" id="A0A5K7Z5R8"/>
<dbReference type="PROSITE" id="PS50977">
    <property type="entry name" value="HTH_TETR_2"/>
    <property type="match status" value="1"/>
</dbReference>
<dbReference type="GO" id="GO:0003700">
    <property type="term" value="F:DNA-binding transcription factor activity"/>
    <property type="evidence" value="ECO:0007669"/>
    <property type="project" value="TreeGrafter"/>
</dbReference>
<dbReference type="InterPro" id="IPR050109">
    <property type="entry name" value="HTH-type_TetR-like_transc_reg"/>
</dbReference>
<dbReference type="PANTHER" id="PTHR30055">
    <property type="entry name" value="HTH-TYPE TRANSCRIPTIONAL REGULATOR RUTR"/>
    <property type="match status" value="1"/>
</dbReference>
<dbReference type="SUPFAM" id="SSF48498">
    <property type="entry name" value="Tetracyclin repressor-like, C-terminal domain"/>
    <property type="match status" value="1"/>
</dbReference>
<evidence type="ECO:0000256" key="2">
    <source>
        <dbReference type="PROSITE-ProRule" id="PRU00335"/>
    </source>
</evidence>